<reference evidence="3 4" key="1">
    <citation type="journal article" date="2013" name="PLoS Genet.">
        <title>Genomic mechanisms accounting for the adaptation to parasitism in nematode-trapping fungi.</title>
        <authorList>
            <person name="Meerupati T."/>
            <person name="Andersson K.M."/>
            <person name="Friman E."/>
            <person name="Kumar D."/>
            <person name="Tunlid A."/>
            <person name="Ahren D."/>
        </authorList>
    </citation>
    <scope>NUCLEOTIDE SEQUENCE [LARGE SCALE GENOMIC DNA]</scope>
    <source>
        <strain evidence="3 4">CBS 200.50</strain>
    </source>
</reference>
<feature type="transmembrane region" description="Helical" evidence="1">
    <location>
        <begin position="238"/>
        <end position="261"/>
    </location>
</feature>
<proteinExistence type="predicted"/>
<evidence type="ECO:0000256" key="2">
    <source>
        <dbReference type="SAM" id="SignalP"/>
    </source>
</evidence>
<dbReference type="Proteomes" id="UP000015100">
    <property type="component" value="Unassembled WGS sequence"/>
</dbReference>
<dbReference type="EMBL" id="AQGS01000129">
    <property type="protein sequence ID" value="EPS42092.1"/>
    <property type="molecule type" value="Genomic_DNA"/>
</dbReference>
<comment type="caution">
    <text evidence="3">The sequence shown here is derived from an EMBL/GenBank/DDBJ whole genome shotgun (WGS) entry which is preliminary data.</text>
</comment>
<protein>
    <recommendedName>
        <fullName evidence="5">Extracellular membrane protein CFEM domain-containing protein</fullName>
    </recommendedName>
</protein>
<dbReference type="AlphaFoldDB" id="S8C350"/>
<name>S8C350_DACHA</name>
<evidence type="ECO:0000313" key="3">
    <source>
        <dbReference type="EMBL" id="EPS42092.1"/>
    </source>
</evidence>
<keyword evidence="1" id="KW-1133">Transmembrane helix</keyword>
<organism evidence="3 4">
    <name type="scientific">Dactylellina haptotyla (strain CBS 200.50)</name>
    <name type="common">Nematode-trapping fungus</name>
    <name type="synonym">Monacrosporium haptotylum</name>
    <dbReference type="NCBI Taxonomy" id="1284197"/>
    <lineage>
        <taxon>Eukaryota</taxon>
        <taxon>Fungi</taxon>
        <taxon>Dikarya</taxon>
        <taxon>Ascomycota</taxon>
        <taxon>Pezizomycotina</taxon>
        <taxon>Orbiliomycetes</taxon>
        <taxon>Orbiliales</taxon>
        <taxon>Orbiliaceae</taxon>
        <taxon>Dactylellina</taxon>
    </lineage>
</organism>
<keyword evidence="1" id="KW-0472">Membrane</keyword>
<accession>S8C350</accession>
<feature type="signal peptide" evidence="2">
    <location>
        <begin position="1"/>
        <end position="22"/>
    </location>
</feature>
<evidence type="ECO:0000256" key="1">
    <source>
        <dbReference type="SAM" id="Phobius"/>
    </source>
</evidence>
<dbReference type="OrthoDB" id="3767534at2759"/>
<evidence type="ECO:0000313" key="4">
    <source>
        <dbReference type="Proteomes" id="UP000015100"/>
    </source>
</evidence>
<keyword evidence="1" id="KW-0812">Transmembrane</keyword>
<feature type="chain" id="PRO_5004548865" description="Extracellular membrane protein CFEM domain-containing protein" evidence="2">
    <location>
        <begin position="23"/>
        <end position="321"/>
    </location>
</feature>
<keyword evidence="4" id="KW-1185">Reference proteome</keyword>
<gene>
    <name evidence="3" type="ORF">H072_3875</name>
</gene>
<dbReference type="OMA" id="LNCACQL"/>
<sequence length="321" mass="35055">MQHTTQFLVLAILSFLYQTSTAQNNSAVDFSTAPRCARPSCLEDASSPYTWTTPNLCPNSNSTDVTYDCFCAVSPRPLLCQTYDPASNDDACFLSLMQWYTSTCNSAGYSSPQKTLNFLQLPNSSRPCAKMMASHLGCPDNSLNCACQLQYLASNTAACISSTSKKDIKTYIGDLTIFATKWINQACAFPLTGLATTEAYRKSPAAYPQEVLAYDFQGPEYTGWQNGLDNKRARASSLGVIISLSLVFGGIFGMIGLQWILQQCGCTSRQSPTIRRMNAATGRGCARFGGPVAWVWKGFALGLVVITRFLANVGRWILARK</sequence>
<keyword evidence="2" id="KW-0732">Signal</keyword>
<reference evidence="4" key="2">
    <citation type="submission" date="2013-04" db="EMBL/GenBank/DDBJ databases">
        <title>Genomic mechanisms accounting for the adaptation to parasitism in nematode-trapping fungi.</title>
        <authorList>
            <person name="Ahren D.G."/>
        </authorList>
    </citation>
    <scope>NUCLEOTIDE SEQUENCE [LARGE SCALE GENOMIC DNA]</scope>
    <source>
        <strain evidence="4">CBS 200.50</strain>
    </source>
</reference>
<dbReference type="HOGENOM" id="CLU_866046_0_0_1"/>
<evidence type="ECO:0008006" key="5">
    <source>
        <dbReference type="Google" id="ProtNLM"/>
    </source>
</evidence>